<dbReference type="Proteomes" id="UP000193623">
    <property type="component" value="Unassembled WGS sequence"/>
</dbReference>
<dbReference type="EMBL" id="FWFT01000001">
    <property type="protein sequence ID" value="SLN19767.1"/>
    <property type="molecule type" value="Genomic_DNA"/>
</dbReference>
<dbReference type="Gene3D" id="3.30.465.10">
    <property type="match status" value="1"/>
</dbReference>
<dbReference type="PANTHER" id="PTHR11748:SF111">
    <property type="entry name" value="D-LACTATE DEHYDROGENASE, MITOCHONDRIAL-RELATED"/>
    <property type="match status" value="1"/>
</dbReference>
<evidence type="ECO:0000259" key="8">
    <source>
        <dbReference type="PROSITE" id="PS51387"/>
    </source>
</evidence>
<dbReference type="GO" id="GO:0008720">
    <property type="term" value="F:D-lactate dehydrogenase (NAD+) activity"/>
    <property type="evidence" value="ECO:0007669"/>
    <property type="project" value="TreeGrafter"/>
</dbReference>
<dbReference type="InterPro" id="IPR016171">
    <property type="entry name" value="Vanillyl_alc_oxidase_C-sub2"/>
</dbReference>
<evidence type="ECO:0000256" key="1">
    <source>
        <dbReference type="ARBA" id="ARBA00001974"/>
    </source>
</evidence>
<dbReference type="GO" id="GO:0004458">
    <property type="term" value="F:D-lactate dehydrogenase (cytochrome) activity"/>
    <property type="evidence" value="ECO:0007669"/>
    <property type="project" value="UniProtKB-EC"/>
</dbReference>
<keyword evidence="3" id="KW-0285">Flavoprotein</keyword>
<dbReference type="Gene3D" id="3.30.70.2740">
    <property type="match status" value="1"/>
</dbReference>
<dbReference type="OrthoDB" id="9811557at2"/>
<dbReference type="InterPro" id="IPR016166">
    <property type="entry name" value="FAD-bd_PCMH"/>
</dbReference>
<feature type="domain" description="FAD-binding PCMH-type" evidence="8">
    <location>
        <begin position="35"/>
        <end position="213"/>
    </location>
</feature>
<dbReference type="InterPro" id="IPR016169">
    <property type="entry name" value="FAD-bd_PCMH_sub2"/>
</dbReference>
<keyword evidence="5" id="KW-0809">Transit peptide</keyword>
<dbReference type="Gene3D" id="1.10.45.10">
    <property type="entry name" value="Vanillyl-alcohol Oxidase, Chain A, domain 4"/>
    <property type="match status" value="1"/>
</dbReference>
<evidence type="ECO:0000256" key="6">
    <source>
        <dbReference type="ARBA" id="ARBA00023002"/>
    </source>
</evidence>
<dbReference type="InterPro" id="IPR016164">
    <property type="entry name" value="FAD-linked_Oxase-like_C"/>
</dbReference>
<evidence type="ECO:0000256" key="7">
    <source>
        <dbReference type="ARBA" id="ARBA00038897"/>
    </source>
</evidence>
<dbReference type="GO" id="GO:0071949">
    <property type="term" value="F:FAD binding"/>
    <property type="evidence" value="ECO:0007669"/>
    <property type="project" value="InterPro"/>
</dbReference>
<dbReference type="SUPFAM" id="SSF56176">
    <property type="entry name" value="FAD-binding/transporter-associated domain-like"/>
    <property type="match status" value="1"/>
</dbReference>
<gene>
    <name evidence="9" type="ORF">PSJ8397_00711</name>
</gene>
<dbReference type="PANTHER" id="PTHR11748">
    <property type="entry name" value="D-LACTATE DEHYDROGENASE"/>
    <property type="match status" value="1"/>
</dbReference>
<dbReference type="Pfam" id="PF02913">
    <property type="entry name" value="FAD-oxidase_C"/>
    <property type="match status" value="1"/>
</dbReference>
<dbReference type="InterPro" id="IPR004113">
    <property type="entry name" value="FAD-bd_oxidored_4_C"/>
</dbReference>
<dbReference type="FunFam" id="3.30.70.2740:FF:000001">
    <property type="entry name" value="D-lactate dehydrogenase mitochondrial"/>
    <property type="match status" value="1"/>
</dbReference>
<dbReference type="SUPFAM" id="SSF55103">
    <property type="entry name" value="FAD-linked oxidases, C-terminal domain"/>
    <property type="match status" value="1"/>
</dbReference>
<name>A0A1Y5RL21_9RHOB</name>
<evidence type="ECO:0000256" key="4">
    <source>
        <dbReference type="ARBA" id="ARBA00022827"/>
    </source>
</evidence>
<organism evidence="9 10">
    <name type="scientific">Pseudooctadecabacter jejudonensis</name>
    <dbReference type="NCBI Taxonomy" id="1391910"/>
    <lineage>
        <taxon>Bacteria</taxon>
        <taxon>Pseudomonadati</taxon>
        <taxon>Pseudomonadota</taxon>
        <taxon>Alphaproteobacteria</taxon>
        <taxon>Rhodobacterales</taxon>
        <taxon>Paracoccaceae</taxon>
        <taxon>Pseudooctadecabacter</taxon>
    </lineage>
</organism>
<dbReference type="EC" id="1.1.2.4" evidence="7"/>
<sequence>MTITTALDALEQVLGDRLSRSKPDLTAHGQSESHFPVTPPDAVAYPRTTKEVSQILSVCAQHSCPVIGYGAGTSLEGHTAAISGGVSVDFRDMAAVIEVRAEDMTVRVQPGITREALNEELRATGLFFPVDPGANATIGGMAATRASGTTAVRYGTMRDNVMALEVVMADGRIIRTGSAARKTSAGYDLTALMVGSEGTLGLITELTLKLQGQPEAIGAATCAFGDIEAAIAAVTATIAMGIPMARIEFLDAASVAAVNAHSKASFPEMPHLMVEFHGSDSAVAEQAERFGEIVADFGGSDFDWATRAEDRSRLWQMRHTAYWAILGWKQGAKAIVTDVCVPISTLAQAVSETQADIAASPIPAPILGHVGDGNFHAILLIDPDSATERAAAKDLAARMAERALALGGTVTGEHGVGMGKLDYMTAEHGAGWDVMAGIKRALDPQNIMNPGKVVRTNG</sequence>
<evidence type="ECO:0000256" key="3">
    <source>
        <dbReference type="ARBA" id="ARBA00022630"/>
    </source>
</evidence>
<protein>
    <recommendedName>
        <fullName evidence="7">D-lactate dehydrogenase (cytochrome)</fullName>
        <ecNumber evidence="7">1.1.2.4</ecNumber>
    </recommendedName>
</protein>
<dbReference type="GO" id="GO:1903457">
    <property type="term" value="P:lactate catabolic process"/>
    <property type="evidence" value="ECO:0007669"/>
    <property type="project" value="TreeGrafter"/>
</dbReference>
<dbReference type="AlphaFoldDB" id="A0A1Y5RL21"/>
<dbReference type="FunFam" id="3.30.465.10:FF:000016">
    <property type="entry name" value="probable D-lactate dehydrogenase, mitochondrial"/>
    <property type="match status" value="1"/>
</dbReference>
<dbReference type="RefSeq" id="WP_085863144.1">
    <property type="nucleotide sequence ID" value="NZ_FWFT01000001.1"/>
</dbReference>
<evidence type="ECO:0000256" key="2">
    <source>
        <dbReference type="ARBA" id="ARBA00008000"/>
    </source>
</evidence>
<dbReference type="PROSITE" id="PS51387">
    <property type="entry name" value="FAD_PCMH"/>
    <property type="match status" value="1"/>
</dbReference>
<dbReference type="InterPro" id="IPR036318">
    <property type="entry name" value="FAD-bd_PCMH-like_sf"/>
</dbReference>
<dbReference type="FunFam" id="1.10.45.10:FF:000001">
    <property type="entry name" value="D-lactate dehydrogenase mitochondrial"/>
    <property type="match status" value="1"/>
</dbReference>
<evidence type="ECO:0000256" key="5">
    <source>
        <dbReference type="ARBA" id="ARBA00022946"/>
    </source>
</evidence>
<keyword evidence="6 9" id="KW-0560">Oxidoreductase</keyword>
<comment type="similarity">
    <text evidence="2">Belongs to the FAD-binding oxidoreductase/transferase type 4 family.</text>
</comment>
<keyword evidence="4" id="KW-0274">FAD</keyword>
<keyword evidence="10" id="KW-1185">Reference proteome</keyword>
<dbReference type="InterPro" id="IPR006094">
    <property type="entry name" value="Oxid_FAD_bind_N"/>
</dbReference>
<proteinExistence type="inferred from homology"/>
<reference evidence="9 10" key="1">
    <citation type="submission" date="2017-03" db="EMBL/GenBank/DDBJ databases">
        <authorList>
            <person name="Afonso C.L."/>
            <person name="Miller P.J."/>
            <person name="Scott M.A."/>
            <person name="Spackman E."/>
            <person name="Goraichik I."/>
            <person name="Dimitrov K.M."/>
            <person name="Suarez D.L."/>
            <person name="Swayne D.E."/>
        </authorList>
    </citation>
    <scope>NUCLEOTIDE SEQUENCE [LARGE SCALE GENOMIC DNA]</scope>
    <source>
        <strain evidence="9 10">CECT 8397</strain>
    </source>
</reference>
<accession>A0A1Y5RL21</accession>
<evidence type="ECO:0000313" key="10">
    <source>
        <dbReference type="Proteomes" id="UP000193623"/>
    </source>
</evidence>
<dbReference type="Pfam" id="PF01565">
    <property type="entry name" value="FAD_binding_4"/>
    <property type="match status" value="1"/>
</dbReference>
<evidence type="ECO:0000313" key="9">
    <source>
        <dbReference type="EMBL" id="SLN19767.1"/>
    </source>
</evidence>
<comment type="cofactor">
    <cofactor evidence="1">
        <name>FAD</name>
        <dbReference type="ChEBI" id="CHEBI:57692"/>
    </cofactor>
</comment>